<reference evidence="2 3" key="1">
    <citation type="journal article" date="2012" name="J. Bacteriol.">
        <title>Complete Genome Sequence of Leptospirillum ferrooxidans Strain C2-3, Isolated from a Fresh Volcanic Ash Deposit on the Island of Miyake, Japan.</title>
        <authorList>
            <person name="Fujimura R."/>
            <person name="Sato Y."/>
            <person name="Nishizawa T."/>
            <person name="Oshima K."/>
            <person name="Kim S.-W."/>
            <person name="Hattori M."/>
            <person name="Kamijo T."/>
            <person name="Ohta H."/>
        </authorList>
    </citation>
    <scope>NUCLEOTIDE SEQUENCE [LARGE SCALE GENOMIC DNA]</scope>
    <source>
        <strain evidence="2 3">C2-3</strain>
    </source>
</reference>
<evidence type="ECO:0000313" key="2">
    <source>
        <dbReference type="EMBL" id="BAM06525.1"/>
    </source>
</evidence>
<dbReference type="HOGENOM" id="CLU_007383_6_5_0"/>
<dbReference type="EMBL" id="AP012342">
    <property type="protein sequence ID" value="BAM06525.1"/>
    <property type="molecule type" value="Genomic_DNA"/>
</dbReference>
<dbReference type="STRING" id="1162668.LFE_0814"/>
<gene>
    <name evidence="2" type="ordered locus">LFE_0814</name>
</gene>
<dbReference type="Pfam" id="PF13460">
    <property type="entry name" value="NAD_binding_10"/>
    <property type="match status" value="1"/>
</dbReference>
<organism evidence="2 3">
    <name type="scientific">Leptospirillum ferrooxidans (strain C2-3)</name>
    <dbReference type="NCBI Taxonomy" id="1162668"/>
    <lineage>
        <taxon>Bacteria</taxon>
        <taxon>Pseudomonadati</taxon>
        <taxon>Nitrospirota</taxon>
        <taxon>Nitrospiria</taxon>
        <taxon>Nitrospirales</taxon>
        <taxon>Nitrospiraceae</taxon>
        <taxon>Leptospirillum</taxon>
    </lineage>
</organism>
<dbReference type="Gene3D" id="3.40.50.720">
    <property type="entry name" value="NAD(P)-binding Rossmann-like Domain"/>
    <property type="match status" value="1"/>
</dbReference>
<name>I0IMM6_LEPFC</name>
<dbReference type="eggNOG" id="COG0702">
    <property type="taxonomic scope" value="Bacteria"/>
</dbReference>
<accession>I0IMM6</accession>
<dbReference type="PANTHER" id="PTHR12126">
    <property type="entry name" value="NADH-UBIQUINONE OXIDOREDUCTASE 39 KDA SUBUNIT-RELATED"/>
    <property type="match status" value="1"/>
</dbReference>
<dbReference type="Proteomes" id="UP000007382">
    <property type="component" value="Chromosome"/>
</dbReference>
<dbReference type="OrthoDB" id="9776313at2"/>
<dbReference type="PANTHER" id="PTHR12126:SF11">
    <property type="entry name" value="NADH DEHYDROGENASE [UBIQUINONE] 1 ALPHA SUBCOMPLEX SUBUNIT 9, MITOCHONDRIAL"/>
    <property type="match status" value="1"/>
</dbReference>
<dbReference type="InterPro" id="IPR016040">
    <property type="entry name" value="NAD(P)-bd_dom"/>
</dbReference>
<dbReference type="InterPro" id="IPR036291">
    <property type="entry name" value="NAD(P)-bd_dom_sf"/>
</dbReference>
<evidence type="ECO:0000313" key="3">
    <source>
        <dbReference type="Proteomes" id="UP000007382"/>
    </source>
</evidence>
<feature type="domain" description="NAD(P)-binding" evidence="1">
    <location>
        <begin position="8"/>
        <end position="148"/>
    </location>
</feature>
<dbReference type="SUPFAM" id="SSF51735">
    <property type="entry name" value="NAD(P)-binding Rossmann-fold domains"/>
    <property type="match status" value="1"/>
</dbReference>
<dbReference type="RefSeq" id="WP_014449016.1">
    <property type="nucleotide sequence ID" value="NC_017094.1"/>
</dbReference>
<dbReference type="InterPro" id="IPR051207">
    <property type="entry name" value="ComplexI_NDUFA9_subunit"/>
</dbReference>
<keyword evidence="3" id="KW-1185">Reference proteome</keyword>
<proteinExistence type="predicted"/>
<dbReference type="KEGG" id="lfc:LFE_0814"/>
<evidence type="ECO:0000259" key="1">
    <source>
        <dbReference type="Pfam" id="PF13460"/>
    </source>
</evidence>
<dbReference type="PATRIC" id="fig|1162668.3.peg.952"/>
<dbReference type="AlphaFoldDB" id="I0IMM6"/>
<protein>
    <submittedName>
        <fullName evidence="2">Putative NAD-dependent epimerase/dehydratase</fullName>
    </submittedName>
</protein>
<reference evidence="3" key="2">
    <citation type="submission" date="2012-03" db="EMBL/GenBank/DDBJ databases">
        <title>The complete genome sequence of the pioneer microbe on fresh volcanic deposit, Leptospirillum ferrooxidans strain C2-3.</title>
        <authorList>
            <person name="Fujimura R."/>
            <person name="Sato Y."/>
            <person name="Nishizawa T."/>
            <person name="Nanba K."/>
            <person name="Oshima K."/>
            <person name="Hattori M."/>
            <person name="Kamijo T."/>
            <person name="Ohta H."/>
        </authorList>
    </citation>
    <scope>NUCLEOTIDE SEQUENCE [LARGE SCALE GENOMIC DNA]</scope>
    <source>
        <strain evidence="3">C2-3</strain>
    </source>
</reference>
<sequence length="297" mass="32443">MHTALLTGGTGFIGQALMEQLKTDRFNGTIRLFSRKGPTSKLPDGVESYTGDVSSYSDLVSAMAGVDTIFHLTGILAETRTQTYEKVHVQGTRSMLKAAKMAGVKTIIAVSAIGASHSAQSRYHKTKAVMEDEILSSGLDVSIVRPSVVFGRRDKFINLFAGLARGLHILPLIGSGKNLVHPIWVGDLVTSLSKLNTDRTIKPTILEIGGPRIYTYRELMETIKSSLKVNALIMSQPPSMLAISAFFQEKLLPTPFLTREMIRMALSDNVAKENHLVTVLNVSPYPLEAYLEANARP</sequence>
<dbReference type="GO" id="GO:0044877">
    <property type="term" value="F:protein-containing complex binding"/>
    <property type="evidence" value="ECO:0007669"/>
    <property type="project" value="TreeGrafter"/>
</dbReference>